<name>A0ABY3CED5_9GAMM</name>
<organism evidence="2 3">
    <name type="scientific">Candidatus Methylobacter oryzae</name>
    <dbReference type="NCBI Taxonomy" id="2497749"/>
    <lineage>
        <taxon>Bacteria</taxon>
        <taxon>Pseudomonadati</taxon>
        <taxon>Pseudomonadota</taxon>
        <taxon>Gammaproteobacteria</taxon>
        <taxon>Methylococcales</taxon>
        <taxon>Methylococcaceae</taxon>
        <taxon>Methylobacter</taxon>
    </lineage>
</organism>
<reference evidence="2 3" key="1">
    <citation type="journal article" date="2019" name="Antonie Van Leeuwenhoek">
        <title>Description of 'Ca. Methylobacter oryzae' KRF1, a novel species from the environmentally important Methylobacter clade 2.</title>
        <authorList>
            <person name="Khatri K."/>
            <person name="Mohite J.A."/>
            <person name="Pandit P.S."/>
            <person name="Bahulikar R."/>
            <person name="Rahalkar M.C."/>
        </authorList>
    </citation>
    <scope>NUCLEOTIDE SEQUENCE [LARGE SCALE GENOMIC DNA]</scope>
    <source>
        <strain evidence="2 3">KRF1</strain>
    </source>
</reference>
<sequence>MTKNGVLRLLIHRCRVLSLSALLIVVWPPLVNAHRGASDEIDACNILVGHERVHFTAYTPAFNSKEYCQSIPHLGTTNLVFDYDGKSLRNLTVEFEVTKEPEGSRVFYLEPTKIKSGTVNGTVDFSKFGAGNYLVHVAIVHKDKSLDNHIPLSVGLEPEVSGKFPLRLLLIALFIAAGVYFMKRMSDKPAAGSADV</sequence>
<dbReference type="Proteomes" id="UP000733744">
    <property type="component" value="Unassembled WGS sequence"/>
</dbReference>
<protein>
    <submittedName>
        <fullName evidence="2">Uncharacterized protein</fullName>
    </submittedName>
</protein>
<proteinExistence type="predicted"/>
<keyword evidence="1" id="KW-1133">Transmembrane helix</keyword>
<keyword evidence="1" id="KW-0812">Transmembrane</keyword>
<keyword evidence="3" id="KW-1185">Reference proteome</keyword>
<dbReference type="RefSeq" id="WP_127028286.1">
    <property type="nucleotide sequence ID" value="NZ_RYFG02000023.1"/>
</dbReference>
<gene>
    <name evidence="2" type="ORF">EKO24_004390</name>
</gene>
<evidence type="ECO:0000313" key="3">
    <source>
        <dbReference type="Proteomes" id="UP000733744"/>
    </source>
</evidence>
<keyword evidence="1" id="KW-0472">Membrane</keyword>
<evidence type="ECO:0000256" key="1">
    <source>
        <dbReference type="SAM" id="Phobius"/>
    </source>
</evidence>
<feature type="transmembrane region" description="Helical" evidence="1">
    <location>
        <begin position="164"/>
        <end position="182"/>
    </location>
</feature>
<dbReference type="EMBL" id="RYFG02000023">
    <property type="protein sequence ID" value="TRX01013.1"/>
    <property type="molecule type" value="Genomic_DNA"/>
</dbReference>
<evidence type="ECO:0000313" key="2">
    <source>
        <dbReference type="EMBL" id="TRX01013.1"/>
    </source>
</evidence>
<accession>A0ABY3CED5</accession>
<comment type="caution">
    <text evidence="2">The sequence shown here is derived from an EMBL/GenBank/DDBJ whole genome shotgun (WGS) entry which is preliminary data.</text>
</comment>